<keyword evidence="5" id="KW-1185">Reference proteome</keyword>
<dbReference type="InterPro" id="IPR013922">
    <property type="entry name" value="Cyclin_PHO80-like"/>
</dbReference>
<dbReference type="SUPFAM" id="SSF47954">
    <property type="entry name" value="Cyclin-like"/>
    <property type="match status" value="1"/>
</dbReference>
<name>A0A2R6WEP4_MARPO</name>
<dbReference type="PANTHER" id="PTHR15615:SF121">
    <property type="entry name" value="CYCLIN-U1-1"/>
    <property type="match status" value="1"/>
</dbReference>
<dbReference type="Gene3D" id="1.10.472.10">
    <property type="entry name" value="Cyclin-like"/>
    <property type="match status" value="1"/>
</dbReference>
<dbReference type="OMA" id="RYAGATY"/>
<dbReference type="OrthoDB" id="337735at2759"/>
<feature type="region of interest" description="Disordered" evidence="3">
    <location>
        <begin position="228"/>
        <end position="251"/>
    </location>
</feature>
<evidence type="ECO:0000313" key="5">
    <source>
        <dbReference type="Proteomes" id="UP000244005"/>
    </source>
</evidence>
<evidence type="ECO:0000256" key="3">
    <source>
        <dbReference type="SAM" id="MobiDB-lite"/>
    </source>
</evidence>
<dbReference type="Gramene" id="Mp3g25260.1">
    <property type="protein sequence ID" value="Mp3g25260.1.cds"/>
    <property type="gene ID" value="Mp3g25260"/>
</dbReference>
<organism evidence="4 5">
    <name type="scientific">Marchantia polymorpha</name>
    <name type="common">Common liverwort</name>
    <name type="synonym">Marchantia aquatica</name>
    <dbReference type="NCBI Taxonomy" id="3197"/>
    <lineage>
        <taxon>Eukaryota</taxon>
        <taxon>Viridiplantae</taxon>
        <taxon>Streptophyta</taxon>
        <taxon>Embryophyta</taxon>
        <taxon>Marchantiophyta</taxon>
        <taxon>Marchantiopsida</taxon>
        <taxon>Marchantiidae</taxon>
        <taxon>Marchantiales</taxon>
        <taxon>Marchantiaceae</taxon>
        <taxon>Marchantia</taxon>
    </lineage>
</organism>
<reference evidence="5" key="1">
    <citation type="journal article" date="2017" name="Cell">
        <title>Insights into land plant evolution garnered from the Marchantia polymorpha genome.</title>
        <authorList>
            <person name="Bowman J.L."/>
            <person name="Kohchi T."/>
            <person name="Yamato K.T."/>
            <person name="Jenkins J."/>
            <person name="Shu S."/>
            <person name="Ishizaki K."/>
            <person name="Yamaoka S."/>
            <person name="Nishihama R."/>
            <person name="Nakamura Y."/>
            <person name="Berger F."/>
            <person name="Adam C."/>
            <person name="Aki S.S."/>
            <person name="Althoff F."/>
            <person name="Araki T."/>
            <person name="Arteaga-Vazquez M.A."/>
            <person name="Balasubrmanian S."/>
            <person name="Barry K."/>
            <person name="Bauer D."/>
            <person name="Boehm C.R."/>
            <person name="Briginshaw L."/>
            <person name="Caballero-Perez J."/>
            <person name="Catarino B."/>
            <person name="Chen F."/>
            <person name="Chiyoda S."/>
            <person name="Chovatia M."/>
            <person name="Davies K.M."/>
            <person name="Delmans M."/>
            <person name="Demura T."/>
            <person name="Dierschke T."/>
            <person name="Dolan L."/>
            <person name="Dorantes-Acosta A.E."/>
            <person name="Eklund D.M."/>
            <person name="Florent S.N."/>
            <person name="Flores-Sandoval E."/>
            <person name="Fujiyama A."/>
            <person name="Fukuzawa H."/>
            <person name="Galik B."/>
            <person name="Grimanelli D."/>
            <person name="Grimwood J."/>
            <person name="Grossniklaus U."/>
            <person name="Hamada T."/>
            <person name="Haseloff J."/>
            <person name="Hetherington A.J."/>
            <person name="Higo A."/>
            <person name="Hirakawa Y."/>
            <person name="Hundley H.N."/>
            <person name="Ikeda Y."/>
            <person name="Inoue K."/>
            <person name="Inoue S.I."/>
            <person name="Ishida S."/>
            <person name="Jia Q."/>
            <person name="Kakita M."/>
            <person name="Kanazawa T."/>
            <person name="Kawai Y."/>
            <person name="Kawashima T."/>
            <person name="Kennedy M."/>
            <person name="Kinose K."/>
            <person name="Kinoshita T."/>
            <person name="Kohara Y."/>
            <person name="Koide E."/>
            <person name="Komatsu K."/>
            <person name="Kopischke S."/>
            <person name="Kubo M."/>
            <person name="Kyozuka J."/>
            <person name="Lagercrantz U."/>
            <person name="Lin S.S."/>
            <person name="Lindquist E."/>
            <person name="Lipzen A.M."/>
            <person name="Lu C.W."/>
            <person name="De Luna E."/>
            <person name="Martienssen R.A."/>
            <person name="Minamino N."/>
            <person name="Mizutani M."/>
            <person name="Mizutani M."/>
            <person name="Mochizuki N."/>
            <person name="Monte I."/>
            <person name="Mosher R."/>
            <person name="Nagasaki H."/>
            <person name="Nakagami H."/>
            <person name="Naramoto S."/>
            <person name="Nishitani K."/>
            <person name="Ohtani M."/>
            <person name="Okamoto T."/>
            <person name="Okumura M."/>
            <person name="Phillips J."/>
            <person name="Pollak B."/>
            <person name="Reinders A."/>
            <person name="Rovekamp M."/>
            <person name="Sano R."/>
            <person name="Sawa S."/>
            <person name="Schmid M.W."/>
            <person name="Shirakawa M."/>
            <person name="Solano R."/>
            <person name="Spunde A."/>
            <person name="Suetsugu N."/>
            <person name="Sugano S."/>
            <person name="Sugiyama A."/>
            <person name="Sun R."/>
            <person name="Suzuki Y."/>
            <person name="Takenaka M."/>
            <person name="Takezawa D."/>
            <person name="Tomogane H."/>
            <person name="Tsuzuki M."/>
            <person name="Ueda T."/>
            <person name="Umeda M."/>
            <person name="Ward J.M."/>
            <person name="Watanabe Y."/>
            <person name="Yazaki K."/>
            <person name="Yokoyama R."/>
            <person name="Yoshitake Y."/>
            <person name="Yotsui I."/>
            <person name="Zachgo S."/>
            <person name="Schmutz J."/>
        </authorList>
    </citation>
    <scope>NUCLEOTIDE SEQUENCE [LARGE SCALE GENOMIC DNA]</scope>
    <source>
        <strain evidence="5">Tak-1</strain>
    </source>
</reference>
<dbReference type="AlphaFoldDB" id="A0A2R6WEP4"/>
<feature type="region of interest" description="Disordered" evidence="3">
    <location>
        <begin position="1"/>
        <end position="37"/>
    </location>
</feature>
<evidence type="ECO:0000256" key="2">
    <source>
        <dbReference type="ARBA" id="ARBA00022618"/>
    </source>
</evidence>
<comment type="similarity">
    <text evidence="1">Belongs to the cyclin family. Cyclin U/P subfamily.</text>
</comment>
<dbReference type="InterPro" id="IPR036915">
    <property type="entry name" value="Cyclin-like_sf"/>
</dbReference>
<dbReference type="Pfam" id="PF08613">
    <property type="entry name" value="Cyclin"/>
    <property type="match status" value="1"/>
</dbReference>
<dbReference type="GO" id="GO:0019901">
    <property type="term" value="F:protein kinase binding"/>
    <property type="evidence" value="ECO:0007669"/>
    <property type="project" value="InterPro"/>
</dbReference>
<evidence type="ECO:0008006" key="6">
    <source>
        <dbReference type="Google" id="ProtNLM"/>
    </source>
</evidence>
<protein>
    <recommendedName>
        <fullName evidence="6">Cyclin</fullName>
    </recommendedName>
</protein>
<accession>A0A2R6WEP4</accession>
<evidence type="ECO:0000256" key="1">
    <source>
        <dbReference type="ARBA" id="ARBA00007215"/>
    </source>
</evidence>
<dbReference type="PANTHER" id="PTHR15615">
    <property type="match status" value="1"/>
</dbReference>
<keyword evidence="2" id="KW-0132">Cell division</keyword>
<dbReference type="GO" id="GO:0051301">
    <property type="term" value="P:cell division"/>
    <property type="evidence" value="ECO:0007669"/>
    <property type="project" value="UniProtKB-KW"/>
</dbReference>
<evidence type="ECO:0000313" key="4">
    <source>
        <dbReference type="EMBL" id="PTQ32333.1"/>
    </source>
</evidence>
<sequence>MPELEPFMQSGISHAKEMGKAETPPVRNGVDSDSCSESDLEFKEDCKEVIPPEREIPSVLNVLSQVLERLVARNERYAGATYTTSTLNSRKLTAFHGLRAPGISIGKYLERIFKYTNCSPSCFVVGYVYIDRLIHRQPDLPVTSLNVHRLLVTSVMVATKMLDDVHFNNSFFARVGGVSVVELNRLELELLFRLDFRLLVTMNVFESYCSHLEKEALRDETRIDRSLPIPSPAFRSPAQSPHPTPKGKRLSATLSGTYDRAAVHALISRQFAESPNR</sequence>
<proteinExistence type="inferred from homology"/>
<dbReference type="Proteomes" id="UP000244005">
    <property type="component" value="Unassembled WGS sequence"/>
</dbReference>
<keyword evidence="2" id="KW-0131">Cell cycle</keyword>
<gene>
    <name evidence="4" type="ORF">MARPO_0100s0039</name>
</gene>
<dbReference type="EMBL" id="KZ772772">
    <property type="protein sequence ID" value="PTQ32333.1"/>
    <property type="molecule type" value="Genomic_DNA"/>
</dbReference>